<gene>
    <name evidence="1" type="ORF">DS031_07870</name>
</gene>
<proteinExistence type="predicted"/>
<dbReference type="GO" id="GO:0010124">
    <property type="term" value="P:phenylacetate catabolic process"/>
    <property type="evidence" value="ECO:0007669"/>
    <property type="project" value="InterPro"/>
</dbReference>
<evidence type="ECO:0000313" key="1">
    <source>
        <dbReference type="EMBL" id="RBW70103.1"/>
    </source>
</evidence>
<dbReference type="InterPro" id="IPR052703">
    <property type="entry name" value="Aromatic_CoA_ox/epox"/>
</dbReference>
<dbReference type="PANTHER" id="PTHR30458:SF0">
    <property type="entry name" value="1,2-PHENYLACETYL-COA EPOXIDASE, SUBUNIT C"/>
    <property type="match status" value="1"/>
</dbReference>
<dbReference type="SUPFAM" id="SSF47240">
    <property type="entry name" value="Ferritin-like"/>
    <property type="match status" value="1"/>
</dbReference>
<sequence>MANIETQSELITVIEAIADNKYIIGDRLVEVGVGGPDLEASLSAIAMAQAELGHARLLYNWTFDMKGHKGKKPEVSEQTGKAFSSIVEINNWISLIAGLYTVNVSFDILMKAIVRTEHQEVVSHFTKLLKEQNEHIIYSKSWAAKLLNESGSIPKRFQNALNESYVEAEKWLESIEKNGALTAAGYLMKDENLTETFKKEMASMRSHEAVVNAG</sequence>
<dbReference type="Pfam" id="PF05138">
    <property type="entry name" value="PaaA_PaaC"/>
    <property type="match status" value="1"/>
</dbReference>
<dbReference type="Proteomes" id="UP000253314">
    <property type="component" value="Unassembled WGS sequence"/>
</dbReference>
<dbReference type="InterPro" id="IPR009078">
    <property type="entry name" value="Ferritin-like_SF"/>
</dbReference>
<dbReference type="AlphaFoldDB" id="A0A366Y112"/>
<accession>A0A366Y112</accession>
<dbReference type="PANTHER" id="PTHR30458">
    <property type="entry name" value="PHENYLACETIC ACID DEGRADATION PROTEIN PAA"/>
    <property type="match status" value="1"/>
</dbReference>
<dbReference type="OrthoDB" id="2680510at2"/>
<dbReference type="EMBL" id="QOCW01000006">
    <property type="protein sequence ID" value="RBW70103.1"/>
    <property type="molecule type" value="Genomic_DNA"/>
</dbReference>
<dbReference type="InterPro" id="IPR012347">
    <property type="entry name" value="Ferritin-like"/>
</dbReference>
<comment type="caution">
    <text evidence="1">The sequence shown here is derived from an EMBL/GenBank/DDBJ whole genome shotgun (WGS) entry which is preliminary data.</text>
</comment>
<protein>
    <submittedName>
        <fullName evidence="1">Phenylacetic acid catabolism protein</fullName>
    </submittedName>
</protein>
<keyword evidence="2" id="KW-1185">Reference proteome</keyword>
<name>A0A366Y112_9BACI</name>
<dbReference type="GO" id="GO:0005829">
    <property type="term" value="C:cytosol"/>
    <property type="evidence" value="ECO:0007669"/>
    <property type="project" value="TreeGrafter"/>
</dbReference>
<dbReference type="Gene3D" id="1.20.1260.10">
    <property type="match status" value="1"/>
</dbReference>
<dbReference type="InterPro" id="IPR007814">
    <property type="entry name" value="PaaA_PaaC"/>
</dbReference>
<organism evidence="1 2">
    <name type="scientific">Bacillus taeanensis</name>
    <dbReference type="NCBI Taxonomy" id="273032"/>
    <lineage>
        <taxon>Bacteria</taxon>
        <taxon>Bacillati</taxon>
        <taxon>Bacillota</taxon>
        <taxon>Bacilli</taxon>
        <taxon>Bacillales</taxon>
        <taxon>Bacillaceae</taxon>
        <taxon>Bacillus</taxon>
    </lineage>
</organism>
<reference evidence="1 2" key="1">
    <citation type="submission" date="2018-07" db="EMBL/GenBank/DDBJ databases">
        <title>Lottiidibacillus patelloidae gen. nov., sp. nov., isolated from the intestinal tract of a marine limpet and the reclassification of B. taeanensis BH030017T, B. algicola KMM 3737T and B. hwajinpoensis SW-72T as genus Lottiidibacillus.</title>
        <authorList>
            <person name="Liu R."/>
            <person name="Huang Z."/>
        </authorList>
    </citation>
    <scope>NUCLEOTIDE SEQUENCE [LARGE SCALE GENOMIC DNA]</scope>
    <source>
        <strain evidence="1 2">BH030017</strain>
    </source>
</reference>
<evidence type="ECO:0000313" key="2">
    <source>
        <dbReference type="Proteomes" id="UP000253314"/>
    </source>
</evidence>
<dbReference type="RefSeq" id="WP_113805392.1">
    <property type="nucleotide sequence ID" value="NZ_QOCW01000006.1"/>
</dbReference>